<dbReference type="EMBL" id="JAHWDQ010000001">
    <property type="protein sequence ID" value="MBW2940569.1"/>
    <property type="molecule type" value="Genomic_DNA"/>
</dbReference>
<reference evidence="5" key="1">
    <citation type="submission" date="2021-07" db="EMBL/GenBank/DDBJ databases">
        <title>Zhongshania sp. CAU 1632 isolated from seawater.</title>
        <authorList>
            <person name="Kim W."/>
        </authorList>
    </citation>
    <scope>NUCLEOTIDE SEQUENCE</scope>
    <source>
        <strain evidence="5">CAU 1632</strain>
    </source>
</reference>
<dbReference type="GO" id="GO:0016829">
    <property type="term" value="F:lyase activity"/>
    <property type="evidence" value="ECO:0007669"/>
    <property type="project" value="UniProtKB-KW"/>
</dbReference>
<dbReference type="Pfam" id="PF00497">
    <property type="entry name" value="SBP_bac_3"/>
    <property type="match status" value="1"/>
</dbReference>
<dbReference type="PANTHER" id="PTHR35936:SF32">
    <property type="entry name" value="MEMBRANE-BOUND LYTIC MUREIN TRANSGLYCOSYLASE F"/>
    <property type="match status" value="1"/>
</dbReference>
<dbReference type="Pfam" id="PF01464">
    <property type="entry name" value="SLT"/>
    <property type="match status" value="1"/>
</dbReference>
<dbReference type="RefSeq" id="WP_219042756.1">
    <property type="nucleotide sequence ID" value="NZ_JAHWDQ010000001.1"/>
</dbReference>
<feature type="domain" description="Solute-binding protein family 3/N-terminal" evidence="4">
    <location>
        <begin position="43"/>
        <end position="267"/>
    </location>
</feature>
<dbReference type="InterPro" id="IPR001638">
    <property type="entry name" value="Solute-binding_3/MltF_N"/>
</dbReference>
<accession>A0ABS6VQG7</accession>
<keyword evidence="6" id="KW-1185">Reference proteome</keyword>
<keyword evidence="5" id="KW-0456">Lyase</keyword>
<gene>
    <name evidence="5" type="primary">mltF</name>
    <name evidence="5" type="ORF">KXJ70_07280</name>
</gene>
<proteinExistence type="inferred from homology"/>
<comment type="caution">
    <text evidence="5">The sequence shown here is derived from an EMBL/GenBank/DDBJ whole genome shotgun (WGS) entry which is preliminary data.</text>
</comment>
<dbReference type="PANTHER" id="PTHR35936">
    <property type="entry name" value="MEMBRANE-BOUND LYTIC MUREIN TRANSGLYCOSYLASE F"/>
    <property type="match status" value="1"/>
</dbReference>
<organism evidence="5 6">
    <name type="scientific">Zhongshania aquimaris</name>
    <dbReference type="NCBI Taxonomy" id="2857107"/>
    <lineage>
        <taxon>Bacteria</taxon>
        <taxon>Pseudomonadati</taxon>
        <taxon>Pseudomonadota</taxon>
        <taxon>Gammaproteobacteria</taxon>
        <taxon>Cellvibrionales</taxon>
        <taxon>Spongiibacteraceae</taxon>
        <taxon>Zhongshania</taxon>
    </lineage>
</organism>
<name>A0ABS6VQG7_9GAMM</name>
<evidence type="ECO:0000259" key="4">
    <source>
        <dbReference type="SMART" id="SM00062"/>
    </source>
</evidence>
<evidence type="ECO:0000256" key="1">
    <source>
        <dbReference type="ARBA" id="ARBA00010333"/>
    </source>
</evidence>
<dbReference type="InterPro" id="IPR008258">
    <property type="entry name" value="Transglycosylase_SLT_dom_1"/>
</dbReference>
<comment type="similarity">
    <text evidence="1">Belongs to the bacterial solute-binding protein 3 family.</text>
</comment>
<dbReference type="PROSITE" id="PS51257">
    <property type="entry name" value="PROKAR_LIPOPROTEIN"/>
    <property type="match status" value="1"/>
</dbReference>
<dbReference type="CDD" id="cd01009">
    <property type="entry name" value="PBP2_YfhD_N"/>
    <property type="match status" value="1"/>
</dbReference>
<protein>
    <submittedName>
        <fullName evidence="5">Membrane-bound lytic murein transglycosylase MltF</fullName>
        <ecNumber evidence="5">4.2.2.-</ecNumber>
    </submittedName>
</protein>
<evidence type="ECO:0000256" key="3">
    <source>
        <dbReference type="SAM" id="SignalP"/>
    </source>
</evidence>
<dbReference type="EC" id="4.2.2.-" evidence="5"/>
<evidence type="ECO:0000313" key="6">
    <source>
        <dbReference type="Proteomes" id="UP001166291"/>
    </source>
</evidence>
<keyword evidence="2 3" id="KW-0732">Signal</keyword>
<dbReference type="CDD" id="cd13403">
    <property type="entry name" value="MLTF-like"/>
    <property type="match status" value="1"/>
</dbReference>
<feature type="chain" id="PRO_5046544612" evidence="3">
    <location>
        <begin position="20"/>
        <end position="456"/>
    </location>
</feature>
<dbReference type="Proteomes" id="UP001166291">
    <property type="component" value="Unassembled WGS sequence"/>
</dbReference>
<sequence>MRKKPIISTLATLVCLTLAGCGNDGSTANGKVRAVSDIKASGELRVLMRNAPTIYYLDKYNHPAGPEYQMAEAFAEHLGVKLVVVLEETINDTLTALKAGKADMAASGLTITDQRKSQFLFTKQIESVTEQLVCRRGGNVAKSLEQLSKVSIEVVTGSSYEETLETLKLSNPQLSWKSNTQTGTEALLQKVWNSKIDCTIADSTIVDVNRRFMPELIVLLDVSKPKSQAWMMPNSGKSLKSEADTWLNSSAGKAIAKTVHNRYYSYIEQFDFVDIRTLTKRIEDRLPKYESIFAKAAKTHNIDESLMAAQAYQESHWDAQAKSPTGVRGIMMLTQNTAKSLGVKDRLNPKEAIPAGALYLDQMREKFDEAIPEPDRTYMALAAYNIGRAHMHDAQTLARKLGKDPKKWSDLREVLPMLSDKRYYKDLKYGYARGLEPVRYVQRIRNYEDIIKEYDN</sequence>
<feature type="signal peptide" evidence="3">
    <location>
        <begin position="1"/>
        <end position="19"/>
    </location>
</feature>
<evidence type="ECO:0000313" key="5">
    <source>
        <dbReference type="EMBL" id="MBW2940569.1"/>
    </source>
</evidence>
<evidence type="ECO:0000256" key="2">
    <source>
        <dbReference type="ARBA" id="ARBA00022729"/>
    </source>
</evidence>
<dbReference type="NCBIfam" id="NF008112">
    <property type="entry name" value="PRK10859.1"/>
    <property type="match status" value="1"/>
</dbReference>
<dbReference type="SMART" id="SM00062">
    <property type="entry name" value="PBPb"/>
    <property type="match status" value="1"/>
</dbReference>